<accession>A0A6N6RL97</accession>
<dbReference type="AlphaFoldDB" id="A0A6N6RL97"/>
<dbReference type="EMBL" id="WBVO01000002">
    <property type="protein sequence ID" value="KAB2814101.1"/>
    <property type="molecule type" value="Genomic_DNA"/>
</dbReference>
<reference evidence="2 3" key="1">
    <citation type="submission" date="2019-09" db="EMBL/GenBank/DDBJ databases">
        <title>Genomes of family Cryomorphaceae.</title>
        <authorList>
            <person name="Bowman J.P."/>
        </authorList>
    </citation>
    <scope>NUCLEOTIDE SEQUENCE [LARGE SCALE GENOMIC DNA]</scope>
    <source>
        <strain evidence="2 3">LMG 25704</strain>
    </source>
</reference>
<evidence type="ECO:0008006" key="4">
    <source>
        <dbReference type="Google" id="ProtNLM"/>
    </source>
</evidence>
<gene>
    <name evidence="2" type="ORF">F8C67_05305</name>
</gene>
<keyword evidence="1" id="KW-0732">Signal</keyword>
<proteinExistence type="predicted"/>
<evidence type="ECO:0000313" key="2">
    <source>
        <dbReference type="EMBL" id="KAB2814101.1"/>
    </source>
</evidence>
<dbReference type="Proteomes" id="UP000468650">
    <property type="component" value="Unassembled WGS sequence"/>
</dbReference>
<protein>
    <recommendedName>
        <fullName evidence="4">DUF4369 domain-containing protein</fullName>
    </recommendedName>
</protein>
<dbReference type="RefSeq" id="WP_151666769.1">
    <property type="nucleotide sequence ID" value="NZ_WBVO01000002.1"/>
</dbReference>
<sequence length="232" mass="26989">MKSVAVLFALLFSILVRAEYNSTIFEFELNTKAGVVSAYINTTAGIPEDKMDEPRWLTYYLDPRPNQEYFHFHKELVEYTHVPWMDTLYLLVVEDSIHIDSIQSFSIANTIDWSYLWGDQILSEVDADDLDWLYSPPTRTATLSAELCEYSIQSHASNEGIENFWTEFEKLSALYDSKYERLHQKMVEADHSQTDAINREMQRLEEQTSVHLEILLSEYIGLKIVVITFCSC</sequence>
<feature type="signal peptide" evidence="1">
    <location>
        <begin position="1"/>
        <end position="18"/>
    </location>
</feature>
<name>A0A6N6RL97_9FLAO</name>
<evidence type="ECO:0000256" key="1">
    <source>
        <dbReference type="SAM" id="SignalP"/>
    </source>
</evidence>
<evidence type="ECO:0000313" key="3">
    <source>
        <dbReference type="Proteomes" id="UP000468650"/>
    </source>
</evidence>
<feature type="chain" id="PRO_5026661810" description="DUF4369 domain-containing protein" evidence="1">
    <location>
        <begin position="19"/>
        <end position="232"/>
    </location>
</feature>
<organism evidence="2 3">
    <name type="scientific">Phaeocystidibacter luteus</name>
    <dbReference type="NCBI Taxonomy" id="911197"/>
    <lineage>
        <taxon>Bacteria</taxon>
        <taxon>Pseudomonadati</taxon>
        <taxon>Bacteroidota</taxon>
        <taxon>Flavobacteriia</taxon>
        <taxon>Flavobacteriales</taxon>
        <taxon>Phaeocystidibacteraceae</taxon>
        <taxon>Phaeocystidibacter</taxon>
    </lineage>
</organism>
<keyword evidence="3" id="KW-1185">Reference proteome</keyword>
<comment type="caution">
    <text evidence="2">The sequence shown here is derived from an EMBL/GenBank/DDBJ whole genome shotgun (WGS) entry which is preliminary data.</text>
</comment>